<dbReference type="Proteomes" id="UP001234297">
    <property type="component" value="Chromosome 12"/>
</dbReference>
<sequence>MEEPLLHRTTTTTSPSSPTTSSIINRLLFLVLIALISIWANYEASKGFEVIILNNSGDTPQGRRFDLFFVSDDRATRIVLNTSKFVERILYPDHHHPKKPVRRITLQLTGDYSTDIVHVAPIGPYPHHEFNIGISPIVMDEADVDRVMAAAVQRAMARVWLWEGNGGAPPELVGGMVECIAMMAGYGPLTGSGGGVPSGFGGTCGIDGVGDAVGVALFLKHCEGVRRGFLARLNRAMEGEWHVRMMDVALGSPSKRMCDSYLSSAIGIVNSTDAASASRELSQEV</sequence>
<protein>
    <submittedName>
        <fullName evidence="1">Uncharacterized protein</fullName>
    </submittedName>
</protein>
<comment type="caution">
    <text evidence="1">The sequence shown here is derived from an EMBL/GenBank/DDBJ whole genome shotgun (WGS) entry which is preliminary data.</text>
</comment>
<keyword evidence="2" id="KW-1185">Reference proteome</keyword>
<proteinExistence type="predicted"/>
<organism evidence="1 2">
    <name type="scientific">Persea americana</name>
    <name type="common">Avocado</name>
    <dbReference type="NCBI Taxonomy" id="3435"/>
    <lineage>
        <taxon>Eukaryota</taxon>
        <taxon>Viridiplantae</taxon>
        <taxon>Streptophyta</taxon>
        <taxon>Embryophyta</taxon>
        <taxon>Tracheophyta</taxon>
        <taxon>Spermatophyta</taxon>
        <taxon>Magnoliopsida</taxon>
        <taxon>Magnoliidae</taxon>
        <taxon>Laurales</taxon>
        <taxon>Lauraceae</taxon>
        <taxon>Persea</taxon>
    </lineage>
</organism>
<name>A0ACC2K6J6_PERAE</name>
<evidence type="ECO:0000313" key="2">
    <source>
        <dbReference type="Proteomes" id="UP001234297"/>
    </source>
</evidence>
<reference evidence="1 2" key="1">
    <citation type="journal article" date="2022" name="Hortic Res">
        <title>A haplotype resolved chromosomal level avocado genome allows analysis of novel avocado genes.</title>
        <authorList>
            <person name="Nath O."/>
            <person name="Fletcher S.J."/>
            <person name="Hayward A."/>
            <person name="Shaw L.M."/>
            <person name="Masouleh A.K."/>
            <person name="Furtado A."/>
            <person name="Henry R.J."/>
            <person name="Mitter N."/>
        </authorList>
    </citation>
    <scope>NUCLEOTIDE SEQUENCE [LARGE SCALE GENOMIC DNA]</scope>
    <source>
        <strain evidence="2">cv. Hass</strain>
    </source>
</reference>
<gene>
    <name evidence="1" type="ORF">MRB53_036082</name>
</gene>
<evidence type="ECO:0000313" key="1">
    <source>
        <dbReference type="EMBL" id="KAJ8616710.1"/>
    </source>
</evidence>
<dbReference type="EMBL" id="CM056820">
    <property type="protein sequence ID" value="KAJ8616710.1"/>
    <property type="molecule type" value="Genomic_DNA"/>
</dbReference>
<accession>A0ACC2K6J6</accession>